<dbReference type="SUPFAM" id="SSF53955">
    <property type="entry name" value="Lysozyme-like"/>
    <property type="match status" value="1"/>
</dbReference>
<keyword evidence="2" id="KW-0732">Signal</keyword>
<reference evidence="4" key="1">
    <citation type="submission" date="2020-11" db="EMBL/GenBank/DDBJ databases">
        <authorList>
            <consortium name="DOE Joint Genome Institute"/>
            <person name="Ahrendt S."/>
            <person name="Riley R."/>
            <person name="Andreopoulos W."/>
            <person name="Labutti K."/>
            <person name="Pangilinan J."/>
            <person name="Ruiz-Duenas F.J."/>
            <person name="Barrasa J.M."/>
            <person name="Sanchez-Garcia M."/>
            <person name="Camarero S."/>
            <person name="Miyauchi S."/>
            <person name="Serrano A."/>
            <person name="Linde D."/>
            <person name="Babiker R."/>
            <person name="Drula E."/>
            <person name="Ayuso-Fernandez I."/>
            <person name="Pacheco R."/>
            <person name="Padilla G."/>
            <person name="Ferreira P."/>
            <person name="Barriuso J."/>
            <person name="Kellner H."/>
            <person name="Castanera R."/>
            <person name="Alfaro M."/>
            <person name="Ramirez L."/>
            <person name="Pisabarro A.G."/>
            <person name="Kuo A."/>
            <person name="Tritt A."/>
            <person name="Lipzen A."/>
            <person name="He G."/>
            <person name="Yan M."/>
            <person name="Ng V."/>
            <person name="Cullen D."/>
            <person name="Martin F."/>
            <person name="Rosso M.-N."/>
            <person name="Henrissat B."/>
            <person name="Hibbett D."/>
            <person name="Martinez A.T."/>
            <person name="Grigoriev I.V."/>
        </authorList>
    </citation>
    <scope>NUCLEOTIDE SEQUENCE</scope>
    <source>
        <strain evidence="4">CBS 506.95</strain>
    </source>
</reference>
<dbReference type="EMBL" id="MU157906">
    <property type="protein sequence ID" value="KAF9523993.1"/>
    <property type="molecule type" value="Genomic_DNA"/>
</dbReference>
<name>A0A9P6E7U8_9AGAR</name>
<feature type="chain" id="PRO_5040378822" evidence="2">
    <location>
        <begin position="21"/>
        <end position="330"/>
    </location>
</feature>
<feature type="region of interest" description="Disordered" evidence="1">
    <location>
        <begin position="51"/>
        <end position="132"/>
    </location>
</feature>
<organism evidence="4 5">
    <name type="scientific">Crepidotus variabilis</name>
    <dbReference type="NCBI Taxonomy" id="179855"/>
    <lineage>
        <taxon>Eukaryota</taxon>
        <taxon>Fungi</taxon>
        <taxon>Dikarya</taxon>
        <taxon>Basidiomycota</taxon>
        <taxon>Agaricomycotina</taxon>
        <taxon>Agaricomycetes</taxon>
        <taxon>Agaricomycetidae</taxon>
        <taxon>Agaricales</taxon>
        <taxon>Agaricineae</taxon>
        <taxon>Crepidotaceae</taxon>
        <taxon>Crepidotus</taxon>
    </lineage>
</organism>
<gene>
    <name evidence="4" type="ORF">CPB83DRAFT_861897</name>
</gene>
<sequence length="330" mass="34514">MKLLAVSFVYFALTVLSAEASAIHGLSGIAVRHAQISKRTMPLESVIQIRDAPTKRCKNRPGKQSTVASAPSSTVKPPPAQPPVKAASPPPAAAAAPAPPPASNGGGNGLIKANDGRCGPNGATKDITPTSGPNGAMDWLDCGFEGGGWNPPFVKVQDLVTVSLSEAIQKPGNPFGACKDFIEIFERHGNANGVPPIMLASFAMQESSCQPWQIGGAGEQGLMQITKDKCGGAPGNNCLDPDFNIGAGARYFKQTLDSLGGNVIQAVGTYNGWRVGLTPATAFAGYNGNCHTQNDGDYLQKFFNGFLQSVDPSNYNGQRLGKYHNLDRCG</sequence>
<protein>
    <submittedName>
        <fullName evidence="4">Lysozyme-like domain-containing protein</fullName>
    </submittedName>
</protein>
<dbReference type="Pfam" id="PF01464">
    <property type="entry name" value="SLT"/>
    <property type="match status" value="1"/>
</dbReference>
<feature type="compositionally biased region" description="Polar residues" evidence="1">
    <location>
        <begin position="62"/>
        <end position="75"/>
    </location>
</feature>
<comment type="caution">
    <text evidence="4">The sequence shown here is derived from an EMBL/GenBank/DDBJ whole genome shotgun (WGS) entry which is preliminary data.</text>
</comment>
<evidence type="ECO:0000259" key="3">
    <source>
        <dbReference type="Pfam" id="PF01464"/>
    </source>
</evidence>
<evidence type="ECO:0000313" key="5">
    <source>
        <dbReference type="Proteomes" id="UP000807306"/>
    </source>
</evidence>
<dbReference type="InterPro" id="IPR023346">
    <property type="entry name" value="Lysozyme-like_dom_sf"/>
</dbReference>
<evidence type="ECO:0000256" key="2">
    <source>
        <dbReference type="SAM" id="SignalP"/>
    </source>
</evidence>
<feature type="signal peptide" evidence="2">
    <location>
        <begin position="1"/>
        <end position="20"/>
    </location>
</feature>
<dbReference type="OrthoDB" id="2537480at2759"/>
<feature type="domain" description="Transglycosylase SLT" evidence="3">
    <location>
        <begin position="185"/>
        <end position="272"/>
    </location>
</feature>
<evidence type="ECO:0000256" key="1">
    <source>
        <dbReference type="SAM" id="MobiDB-lite"/>
    </source>
</evidence>
<dbReference type="InterPro" id="IPR008258">
    <property type="entry name" value="Transglycosylase_SLT_dom_1"/>
</dbReference>
<dbReference type="Gene3D" id="1.10.530.10">
    <property type="match status" value="1"/>
</dbReference>
<dbReference type="AlphaFoldDB" id="A0A9P6E7U8"/>
<keyword evidence="5" id="KW-1185">Reference proteome</keyword>
<evidence type="ECO:0000313" key="4">
    <source>
        <dbReference type="EMBL" id="KAF9523993.1"/>
    </source>
</evidence>
<dbReference type="Proteomes" id="UP000807306">
    <property type="component" value="Unassembled WGS sequence"/>
</dbReference>
<proteinExistence type="predicted"/>
<feature type="compositionally biased region" description="Pro residues" evidence="1">
    <location>
        <begin position="76"/>
        <end position="102"/>
    </location>
</feature>
<accession>A0A9P6E7U8</accession>